<feature type="compositionally biased region" description="Basic and acidic residues" evidence="6">
    <location>
        <begin position="526"/>
        <end position="549"/>
    </location>
</feature>
<dbReference type="PANTHER" id="PTHR10272">
    <property type="entry name" value="PLATELET-ACTIVATING FACTOR ACETYLHYDROLASE"/>
    <property type="match status" value="1"/>
</dbReference>
<organism evidence="7 8">
    <name type="scientific">Phyllachora maydis</name>
    <dbReference type="NCBI Taxonomy" id="1825666"/>
    <lineage>
        <taxon>Eukaryota</taxon>
        <taxon>Fungi</taxon>
        <taxon>Dikarya</taxon>
        <taxon>Ascomycota</taxon>
        <taxon>Pezizomycotina</taxon>
        <taxon>Sordariomycetes</taxon>
        <taxon>Sordariomycetidae</taxon>
        <taxon>Phyllachorales</taxon>
        <taxon>Phyllachoraceae</taxon>
        <taxon>Phyllachora</taxon>
    </lineage>
</organism>
<dbReference type="Gene3D" id="3.40.50.1820">
    <property type="entry name" value="alpha/beta hydrolase"/>
    <property type="match status" value="1"/>
</dbReference>
<dbReference type="Proteomes" id="UP001217918">
    <property type="component" value="Unassembled WGS sequence"/>
</dbReference>
<evidence type="ECO:0000313" key="7">
    <source>
        <dbReference type="EMBL" id="KAK2068216.1"/>
    </source>
</evidence>
<reference evidence="7" key="1">
    <citation type="journal article" date="2023" name="Mol. Plant Microbe Interact.">
        <title>Elucidating the Obligate Nature and Biological Capacity of an Invasive Fungal Corn Pathogen.</title>
        <authorList>
            <person name="MacCready J.S."/>
            <person name="Roggenkamp E.M."/>
            <person name="Gdanetz K."/>
            <person name="Chilvers M.I."/>
        </authorList>
    </citation>
    <scope>NUCLEOTIDE SEQUENCE</scope>
    <source>
        <strain evidence="7">PM02</strain>
    </source>
</reference>
<evidence type="ECO:0000313" key="8">
    <source>
        <dbReference type="Proteomes" id="UP001217918"/>
    </source>
</evidence>
<dbReference type="InterPro" id="IPR016715">
    <property type="entry name" value="PAF_acetylhydro_eukaryote"/>
</dbReference>
<feature type="compositionally biased region" description="Low complexity" evidence="6">
    <location>
        <begin position="581"/>
        <end position="595"/>
    </location>
</feature>
<gene>
    <name evidence="7" type="ORF">P8C59_002871</name>
</gene>
<dbReference type="EC" id="3.1.1.47" evidence="4"/>
<dbReference type="Pfam" id="PF03403">
    <property type="entry name" value="PAF-AH_p_II"/>
    <property type="match status" value="1"/>
</dbReference>
<proteinExistence type="inferred from homology"/>
<feature type="active site" description="Nucleophile" evidence="5">
    <location>
        <position position="269"/>
    </location>
</feature>
<comment type="catalytic activity">
    <reaction evidence="4">
        <text>a 1-O-alkyl-2-acetyl-sn-glycero-3-phosphocholine + H2O = a 1-O-alkyl-sn-glycero-3-phosphocholine + acetate + H(+)</text>
        <dbReference type="Rhea" id="RHEA:17777"/>
        <dbReference type="ChEBI" id="CHEBI:15377"/>
        <dbReference type="ChEBI" id="CHEBI:15378"/>
        <dbReference type="ChEBI" id="CHEBI:30089"/>
        <dbReference type="ChEBI" id="CHEBI:30909"/>
        <dbReference type="ChEBI" id="CHEBI:36707"/>
        <dbReference type="EC" id="3.1.1.47"/>
    </reaction>
</comment>
<comment type="caution">
    <text evidence="7">The sequence shown here is derived from an EMBL/GenBank/DDBJ whole genome shotgun (WGS) entry which is preliminary data.</text>
</comment>
<evidence type="ECO:0000256" key="3">
    <source>
        <dbReference type="ARBA" id="ARBA00023098"/>
    </source>
</evidence>
<accession>A0AAD9HZB4</accession>
<feature type="active site" description="Charge relay system" evidence="5">
    <location>
        <position position="412"/>
    </location>
</feature>
<protein>
    <recommendedName>
        <fullName evidence="4">Putative phospholipase</fullName>
        <ecNumber evidence="4">3.1.1.47</ecNumber>
    </recommendedName>
</protein>
<keyword evidence="8" id="KW-1185">Reference proteome</keyword>
<dbReference type="SUPFAM" id="SSF53474">
    <property type="entry name" value="alpha/beta-Hydrolases"/>
    <property type="match status" value="1"/>
</dbReference>
<sequence>MTSLWSRLSPVPAFPEYTGPYKVGTVDVEIPVSELDAPSPAPDCAASIHTILFRVFYPAVTESDGGPITWLPAPQRLHVSAYTQFLGVGPMAASVLSLLPRHLHYTYIRVHKNAHLLPPETPNGRWPTMIFSHGLGGTRNAYSHLAGSLASHGLVVVCPEHRDGSSVVSLVRDPANQHRFFIRATRRVIPYRRVAHVQTPDVWAARDDQLRIRLWELGLSLDAVLRIAGGDAQIPRANMNKTTTGTALSQFAERLDVQEPGKIIWAGHSFGAASIVQLLKSTYYAGTPELQTMTEPLFTPQIGCNLHRQITARSATMLLDMWCFPLLSAATDVLFKLALPQYADIPSAPGGNALLAVQSGDFFKWKENLHVMARVLSPEPSERVVEPTAFERPDTGIKLSEPNFFYVENSAHLNQSDFGILFPWLTKRVFGAQEPERVLRLNLRAQLQFLRSRGVPVARTWIGDLVEDAHVGKGGLGSMSAAGIKGLDDGVDEDPAIFDRGGNGRVQTWHAIDMMGMGGESAATEMEVRDRAQRPGSSVDKEHDGREDFLDVDEQQLSGDGEDGEREMQCELEPSLGNMKAAGSPTVPAVASAVA</sequence>
<feature type="compositionally biased region" description="Acidic residues" evidence="6">
    <location>
        <begin position="550"/>
        <end position="565"/>
    </location>
</feature>
<feature type="region of interest" description="Disordered" evidence="6">
    <location>
        <begin position="522"/>
        <end position="595"/>
    </location>
</feature>
<name>A0AAD9HZB4_9PEZI</name>
<dbReference type="EMBL" id="JAQQPM010000002">
    <property type="protein sequence ID" value="KAK2068216.1"/>
    <property type="molecule type" value="Genomic_DNA"/>
</dbReference>
<dbReference type="AlphaFoldDB" id="A0AAD9HZB4"/>
<dbReference type="GO" id="GO:0016042">
    <property type="term" value="P:lipid catabolic process"/>
    <property type="evidence" value="ECO:0007669"/>
    <property type="project" value="UniProtKB-KW"/>
</dbReference>
<dbReference type="GO" id="GO:0003847">
    <property type="term" value="F:1-alkyl-2-acetylglycerophosphocholine esterase activity"/>
    <property type="evidence" value="ECO:0007669"/>
    <property type="project" value="UniProtKB-UniRule"/>
</dbReference>
<keyword evidence="2 4" id="KW-0442">Lipid degradation</keyword>
<evidence type="ECO:0000256" key="4">
    <source>
        <dbReference type="PIRNR" id="PIRNR018169"/>
    </source>
</evidence>
<evidence type="ECO:0000256" key="1">
    <source>
        <dbReference type="ARBA" id="ARBA00022801"/>
    </source>
</evidence>
<keyword evidence="3 4" id="KW-0443">Lipid metabolism</keyword>
<keyword evidence="1 4" id="KW-0378">Hydrolase</keyword>
<feature type="active site" description="Charge relay system" evidence="5">
    <location>
        <position position="320"/>
    </location>
</feature>
<evidence type="ECO:0000256" key="6">
    <source>
        <dbReference type="SAM" id="MobiDB-lite"/>
    </source>
</evidence>
<dbReference type="PANTHER" id="PTHR10272:SF7">
    <property type="entry name" value="PHOSPHOLIPASE-RELATED"/>
    <property type="match status" value="1"/>
</dbReference>
<evidence type="ECO:0000256" key="2">
    <source>
        <dbReference type="ARBA" id="ARBA00022963"/>
    </source>
</evidence>
<evidence type="ECO:0000256" key="5">
    <source>
        <dbReference type="PIRSR" id="PIRSR018169-1"/>
    </source>
</evidence>
<dbReference type="InterPro" id="IPR029058">
    <property type="entry name" value="AB_hydrolase_fold"/>
</dbReference>
<comment type="similarity">
    <text evidence="4">Belongs to the serine esterase family.</text>
</comment>
<dbReference type="PIRSF" id="PIRSF018169">
    <property type="entry name" value="PAF_acetylhydrolase"/>
    <property type="match status" value="1"/>
</dbReference>